<keyword evidence="3" id="KW-1185">Reference proteome</keyword>
<organism evidence="2 3">
    <name type="scientific">Lientehia hominis</name>
    <dbReference type="NCBI Taxonomy" id="2897778"/>
    <lineage>
        <taxon>Bacteria</taxon>
        <taxon>Bacillati</taxon>
        <taxon>Bacillota</taxon>
        <taxon>Clostridia</taxon>
        <taxon>Lachnospirales</taxon>
        <taxon>Lachnospiraceae</taxon>
        <taxon>Lientehia</taxon>
    </lineage>
</organism>
<dbReference type="RefSeq" id="WP_231063596.1">
    <property type="nucleotide sequence ID" value="NZ_JAJNOR010000012.1"/>
</dbReference>
<feature type="domain" description="Tail spike" evidence="1">
    <location>
        <begin position="84"/>
        <end position="300"/>
    </location>
</feature>
<reference evidence="2 3" key="1">
    <citation type="submission" date="2021-11" db="EMBL/GenBank/DDBJ databases">
        <title>Lacrimispora sp. nov. NSJ-141 isolated from human feces.</title>
        <authorList>
            <person name="Abdugheni R."/>
        </authorList>
    </citation>
    <scope>NUCLEOTIDE SEQUENCE [LARGE SCALE GENOMIC DNA]</scope>
    <source>
        <strain evidence="2 3">NSJ-141</strain>
    </source>
</reference>
<sequence length="595" mass="66647">MYDGRDALNFEMSSENEMYPRIAEEIRIEDEKNRYIVKNVDEHNGIATVDCEIDLDDWREKFWREFRTTDSLLSEVIEQIKPQGWSVSGVTAFTRRDTVEASEGMPLENVVSLDILSKACEVYGAVVNYDTLNKVLKVINPEEYTDSGEYFTDELNLRSIGFVGNSTDFATRLYAYGKKDDNGVPLTFAAINNGKEYIDDNGYSNRIISIGWSDERYTVPKSLLEAAKKKLKELAYPVRSYECDIRNMSGNIQMYQGVTLIDRRRKIRIKHRVVEYKEYPKRHDLDVVTISAAVPRIESEIKSISNRIDEVIRPDGSVIAERISGFINGALTSLKAQYNVAEKQDVVAILFENLDENSPLYGALAIGTQGLMISKVRIADGDWDWSTALTANGLIADIIVTGLLADRSGRNFWNLDTGEFITTKGKIGGWDIGERAIYKDITMPSGIIYRVYIQPPLITTEDKTWVISCQRSTDGGKEFFGTFILYSDGTIHQGKDSDGLSIYGDLLEAVFNRYGVSVYDKNGKQRMVLNQENLIFTGANNDILAGMYMGSSGKTQIVSDNIYARNAYSGSITVPNNSGGVYTITISGGIITKIS</sequence>
<dbReference type="NCBIfam" id="TIGR01665">
    <property type="entry name" value="put_anti_recept"/>
    <property type="match status" value="1"/>
</dbReference>
<comment type="caution">
    <text evidence="2">The sequence shown here is derived from an EMBL/GenBank/DDBJ whole genome shotgun (WGS) entry which is preliminary data.</text>
</comment>
<evidence type="ECO:0000313" key="3">
    <source>
        <dbReference type="Proteomes" id="UP001299265"/>
    </source>
</evidence>
<gene>
    <name evidence="2" type="ORF">LQE92_14185</name>
</gene>
<dbReference type="InterPro" id="IPR010572">
    <property type="entry name" value="Tail_dom"/>
</dbReference>
<accession>A0AAP2W8N8</accession>
<evidence type="ECO:0000313" key="2">
    <source>
        <dbReference type="EMBL" id="MCD2493753.1"/>
    </source>
</evidence>
<name>A0AAP2W8N8_9FIRM</name>
<dbReference type="AlphaFoldDB" id="A0AAP2W8N8"/>
<proteinExistence type="predicted"/>
<evidence type="ECO:0000259" key="1">
    <source>
        <dbReference type="Pfam" id="PF06605"/>
    </source>
</evidence>
<protein>
    <submittedName>
        <fullName evidence="2">Phage tail protein</fullName>
    </submittedName>
</protein>
<dbReference type="EMBL" id="JAJNOR010000012">
    <property type="protein sequence ID" value="MCD2493753.1"/>
    <property type="molecule type" value="Genomic_DNA"/>
</dbReference>
<dbReference type="Pfam" id="PF06605">
    <property type="entry name" value="Prophage_tail"/>
    <property type="match status" value="1"/>
</dbReference>
<dbReference type="InterPro" id="IPR007119">
    <property type="entry name" value="Phage_tail_spike_N"/>
</dbReference>
<dbReference type="Proteomes" id="UP001299265">
    <property type="component" value="Unassembled WGS sequence"/>
</dbReference>